<comment type="caution">
    <text evidence="2">The sequence shown here is derived from an EMBL/GenBank/DDBJ whole genome shotgun (WGS) entry which is preliminary data.</text>
</comment>
<keyword evidence="3" id="KW-1185">Reference proteome</keyword>
<evidence type="ECO:0000259" key="1">
    <source>
        <dbReference type="Pfam" id="PF00535"/>
    </source>
</evidence>
<sequence length="514" mass="59521">MIEIEHNGSEILNLYRVEDVSVALQFSKKQSLISQFYDIADQNPNDIIIWYHTKLKDDINRPYILNNFKDYMMWSYASNTYLGDAIGYVEDSPFLKIAKDVKYPTWLMTSNCGVIHARQLLKFKNTVKDKNLDFALNSIGKLGLTNGLWCYSSPQILLRPDIVKSKSANINNLYKFIASHYKKRWILLLFINLLIYEKRFTLVSLCYGLFFKKRTVDFKIELSTPNSEVNKRNFSLDVIIPTMGRKKYLYDFLKDLKEQSTLPSKVIIVEQNPEPTSSSELDYLNDDEWPFEVKHIFIHQTGACNARNIALDLVTSEYVFFADDDIRLEDKELLERTFKTFAQLDINAINLACLQVNETDTVKNIKQWAAFGSASSMVLSRCVKNLRFNMALEHGYGEDVDFGMQLRNIGEDVIYAPNLKLLHLKAPIGGFRSDIKSLNETTNNQLLPKPSPTIMLFRMLHTTKAQLSGYKTTLAIKYYKAQNVKNPFAYIKQFKKRWRISEDSAINLINQNNH</sequence>
<dbReference type="SUPFAM" id="SSF53448">
    <property type="entry name" value="Nucleotide-diphospho-sugar transferases"/>
    <property type="match status" value="1"/>
</dbReference>
<dbReference type="Pfam" id="PF00535">
    <property type="entry name" value="Glycos_transf_2"/>
    <property type="match status" value="1"/>
</dbReference>
<evidence type="ECO:0000313" key="3">
    <source>
        <dbReference type="Proteomes" id="UP000805085"/>
    </source>
</evidence>
<dbReference type="Proteomes" id="UP000805085">
    <property type="component" value="Unassembled WGS sequence"/>
</dbReference>
<gene>
    <name evidence="2" type="ORF">HNV10_06185</name>
</gene>
<reference evidence="2 3" key="1">
    <citation type="journal article" date="2015" name="Int. J. Syst. Evol. Microbiol.">
        <title>Winogradskyella litoriviva sp. nov., isolated from coastal seawater.</title>
        <authorList>
            <person name="Nedashkovskaya O.I."/>
            <person name="Kukhlevskiy A.D."/>
            <person name="Zhukova N.V."/>
            <person name="Kim S.J."/>
            <person name="Rhee S.K."/>
            <person name="Mikhailov V.V."/>
        </authorList>
    </citation>
    <scope>NUCLEOTIDE SEQUENCE [LARGE SCALE GENOMIC DNA]</scope>
    <source>
        <strain evidence="2 3">KMM6491</strain>
    </source>
</reference>
<organism evidence="2 3">
    <name type="scientific">Winogradskyella litoriviva</name>
    <dbReference type="NCBI Taxonomy" id="1220182"/>
    <lineage>
        <taxon>Bacteria</taxon>
        <taxon>Pseudomonadati</taxon>
        <taxon>Bacteroidota</taxon>
        <taxon>Flavobacteriia</taxon>
        <taxon>Flavobacteriales</taxon>
        <taxon>Flavobacteriaceae</taxon>
        <taxon>Winogradskyella</taxon>
    </lineage>
</organism>
<dbReference type="InterPro" id="IPR050834">
    <property type="entry name" value="Glycosyltransf_2"/>
</dbReference>
<evidence type="ECO:0000313" key="2">
    <source>
        <dbReference type="EMBL" id="NRD22820.1"/>
    </source>
</evidence>
<dbReference type="CDD" id="cd00761">
    <property type="entry name" value="Glyco_tranf_GTA_type"/>
    <property type="match status" value="1"/>
</dbReference>
<feature type="domain" description="Glycosyltransferase 2-like" evidence="1">
    <location>
        <begin position="238"/>
        <end position="352"/>
    </location>
</feature>
<dbReference type="EMBL" id="JABRWQ010000002">
    <property type="protein sequence ID" value="NRD22820.1"/>
    <property type="molecule type" value="Genomic_DNA"/>
</dbReference>
<accession>A0ABX2E2V6</accession>
<proteinExistence type="predicted"/>
<dbReference type="RefSeq" id="WP_173300452.1">
    <property type="nucleotide sequence ID" value="NZ_JABRWQ010000002.1"/>
</dbReference>
<dbReference type="InterPro" id="IPR029044">
    <property type="entry name" value="Nucleotide-diphossugar_trans"/>
</dbReference>
<dbReference type="PANTHER" id="PTHR43685">
    <property type="entry name" value="GLYCOSYLTRANSFERASE"/>
    <property type="match status" value="1"/>
</dbReference>
<dbReference type="InterPro" id="IPR001173">
    <property type="entry name" value="Glyco_trans_2-like"/>
</dbReference>
<dbReference type="Gene3D" id="3.90.550.10">
    <property type="entry name" value="Spore Coat Polysaccharide Biosynthesis Protein SpsA, Chain A"/>
    <property type="match status" value="1"/>
</dbReference>
<dbReference type="PANTHER" id="PTHR43685:SF2">
    <property type="entry name" value="GLYCOSYLTRANSFERASE 2-LIKE DOMAIN-CONTAINING PROTEIN"/>
    <property type="match status" value="1"/>
</dbReference>
<protein>
    <submittedName>
        <fullName evidence="2">Glycosyltransferase family 2 protein</fullName>
    </submittedName>
</protein>
<name>A0ABX2E2V6_9FLAO</name>